<protein>
    <recommendedName>
        <fullName evidence="2">Uracil-DNA glycosylase-like domain-containing protein</fullName>
    </recommendedName>
</protein>
<organism evidence="3 4">
    <name type="scientific">Nocardia asteroides NBRC 15531</name>
    <dbReference type="NCBI Taxonomy" id="1110697"/>
    <lineage>
        <taxon>Bacteria</taxon>
        <taxon>Bacillati</taxon>
        <taxon>Actinomycetota</taxon>
        <taxon>Actinomycetes</taxon>
        <taxon>Mycobacteriales</taxon>
        <taxon>Nocardiaceae</taxon>
        <taxon>Nocardia</taxon>
    </lineage>
</organism>
<feature type="region of interest" description="Disordered" evidence="1">
    <location>
        <begin position="183"/>
        <end position="226"/>
    </location>
</feature>
<dbReference type="Gene3D" id="3.40.470.10">
    <property type="entry name" value="Uracil-DNA glycosylase-like domain"/>
    <property type="match status" value="1"/>
</dbReference>
<feature type="domain" description="Uracil-DNA glycosylase-like" evidence="2">
    <location>
        <begin position="275"/>
        <end position="409"/>
    </location>
</feature>
<dbReference type="Pfam" id="PF03167">
    <property type="entry name" value="UDG"/>
    <property type="match status" value="1"/>
</dbReference>
<dbReference type="AlphaFoldDB" id="U5E5F6"/>
<dbReference type="InterPro" id="IPR005122">
    <property type="entry name" value="Uracil-DNA_glycosylase-like"/>
</dbReference>
<dbReference type="eggNOG" id="COG1573">
    <property type="taxonomic scope" value="Bacteria"/>
</dbReference>
<accession>U5E5F6</accession>
<dbReference type="SUPFAM" id="SSF52141">
    <property type="entry name" value="Uracil-DNA glycosylase-like"/>
    <property type="match status" value="1"/>
</dbReference>
<dbReference type="RefSeq" id="WP_022565437.1">
    <property type="nucleotide sequence ID" value="NZ_BAFO02000001.1"/>
</dbReference>
<name>U5E5F6_NOCAS</name>
<evidence type="ECO:0000259" key="2">
    <source>
        <dbReference type="Pfam" id="PF03167"/>
    </source>
</evidence>
<feature type="compositionally biased region" description="Low complexity" evidence="1">
    <location>
        <begin position="197"/>
        <end position="206"/>
    </location>
</feature>
<gene>
    <name evidence="3" type="ORF">NCAST_01_00510</name>
</gene>
<evidence type="ECO:0000256" key="1">
    <source>
        <dbReference type="SAM" id="MobiDB-lite"/>
    </source>
</evidence>
<dbReference type="CDD" id="cd10035">
    <property type="entry name" value="UDG_like"/>
    <property type="match status" value="1"/>
</dbReference>
<dbReference type="EMBL" id="BAFO02000001">
    <property type="protein sequence ID" value="GAD81483.1"/>
    <property type="molecule type" value="Genomic_DNA"/>
</dbReference>
<dbReference type="GeneID" id="91520007"/>
<reference evidence="3 4" key="1">
    <citation type="journal article" date="2014" name="BMC Genomics">
        <title>Genome based analysis of type-I polyketide synthase and nonribosomal peptide synthetase gene clusters in seven strains of five representative Nocardia species.</title>
        <authorList>
            <person name="Komaki H."/>
            <person name="Ichikawa N."/>
            <person name="Hosoyama A."/>
            <person name="Takahashi-Nakaguchi A."/>
            <person name="Matsuzawa T."/>
            <person name="Suzuki K."/>
            <person name="Fujita N."/>
            <person name="Gonoi T."/>
        </authorList>
    </citation>
    <scope>NUCLEOTIDE SEQUENCE [LARGE SCALE GENOMIC DNA]</scope>
    <source>
        <strain evidence="3 4">NBRC 15531</strain>
    </source>
</reference>
<sequence length="433" mass="48940">MGLRKRIAQAPSAARAQMSEVTASTRTRLTAARKRARELKDEWQERRYRRNHPSTAQDPQIKDAEDSFYQAAKSVVGHISAIEHAQRELGSEMPPREFLSTGSVREERRMYRESIRQSTSDARREFPFLREQFVTTIKPSSIREVVLQSNAMVDSIDLYLRNRFDGQFHPEDALTRLHAAMFDQCPPGSSEDDDGPADAGSAPSDSELTDAQVADETPSDGEPAAPVLLARRMRDPEYRRHQHSLVYVDRLAPINQLVDALRSEQGEWMPYVAPTYGGIEARVLAVFRDPGPRTQQDKGSGFLSLENDDPSAERHLGFVTDAGISPTDLTVWNAYPWYINRKPASGEIDRGLDPLRRLIDLLPDLEVLIAHGGAAQTAWLRFERKHPRIANRLEVIKTYHTSQQALWTPDVEERQRRQADIAHAYAKAAALLD</sequence>
<dbReference type="Proteomes" id="UP000017048">
    <property type="component" value="Unassembled WGS sequence"/>
</dbReference>
<dbReference type="STRING" id="1824.SAMN05444423_111163"/>
<proteinExistence type="predicted"/>
<comment type="caution">
    <text evidence="3">The sequence shown here is derived from an EMBL/GenBank/DDBJ whole genome shotgun (WGS) entry which is preliminary data.</text>
</comment>
<keyword evidence="4" id="KW-1185">Reference proteome</keyword>
<evidence type="ECO:0000313" key="3">
    <source>
        <dbReference type="EMBL" id="GAD81483.1"/>
    </source>
</evidence>
<feature type="region of interest" description="Disordered" evidence="1">
    <location>
        <begin position="1"/>
        <end position="62"/>
    </location>
</feature>
<evidence type="ECO:0000313" key="4">
    <source>
        <dbReference type="Proteomes" id="UP000017048"/>
    </source>
</evidence>
<dbReference type="InterPro" id="IPR036895">
    <property type="entry name" value="Uracil-DNA_glycosylase-like_sf"/>
</dbReference>